<comment type="caution">
    <text evidence="2">The sequence shown here is derived from an EMBL/GenBank/DDBJ whole genome shotgun (WGS) entry which is preliminary data.</text>
</comment>
<dbReference type="Proteomes" id="UP001283341">
    <property type="component" value="Unassembled WGS sequence"/>
</dbReference>
<name>A0AAE0ICP6_9PEZI</name>
<dbReference type="AlphaFoldDB" id="A0AAE0ICP6"/>
<organism evidence="2 3">
    <name type="scientific">Apodospora peruviana</name>
    <dbReference type="NCBI Taxonomy" id="516989"/>
    <lineage>
        <taxon>Eukaryota</taxon>
        <taxon>Fungi</taxon>
        <taxon>Dikarya</taxon>
        <taxon>Ascomycota</taxon>
        <taxon>Pezizomycotina</taxon>
        <taxon>Sordariomycetes</taxon>
        <taxon>Sordariomycetidae</taxon>
        <taxon>Sordariales</taxon>
        <taxon>Lasiosphaeriaceae</taxon>
        <taxon>Apodospora</taxon>
    </lineage>
</organism>
<feature type="region of interest" description="Disordered" evidence="1">
    <location>
        <begin position="1"/>
        <end position="25"/>
    </location>
</feature>
<gene>
    <name evidence="2" type="ORF">B0H66DRAFT_638371</name>
</gene>
<proteinExistence type="predicted"/>
<reference evidence="2" key="2">
    <citation type="submission" date="2023-06" db="EMBL/GenBank/DDBJ databases">
        <authorList>
            <consortium name="Lawrence Berkeley National Laboratory"/>
            <person name="Haridas S."/>
            <person name="Hensen N."/>
            <person name="Bonometti L."/>
            <person name="Westerberg I."/>
            <person name="Brannstrom I.O."/>
            <person name="Guillou S."/>
            <person name="Cros-Aarteil S."/>
            <person name="Calhoun S."/>
            <person name="Kuo A."/>
            <person name="Mondo S."/>
            <person name="Pangilinan J."/>
            <person name="Riley R."/>
            <person name="Labutti K."/>
            <person name="Andreopoulos B."/>
            <person name="Lipzen A."/>
            <person name="Chen C."/>
            <person name="Yanf M."/>
            <person name="Daum C."/>
            <person name="Ng V."/>
            <person name="Clum A."/>
            <person name="Steindorff A."/>
            <person name="Ohm R."/>
            <person name="Martin F."/>
            <person name="Silar P."/>
            <person name="Natvig D."/>
            <person name="Lalanne C."/>
            <person name="Gautier V."/>
            <person name="Ament-Velasquez S.L."/>
            <person name="Kruys A."/>
            <person name="Hutchinson M.I."/>
            <person name="Powell A.J."/>
            <person name="Barry K."/>
            <person name="Miller A.N."/>
            <person name="Grigoriev I.V."/>
            <person name="Debuchy R."/>
            <person name="Gladieux P."/>
            <person name="Thoren M.H."/>
            <person name="Johannesson H."/>
        </authorList>
    </citation>
    <scope>NUCLEOTIDE SEQUENCE</scope>
    <source>
        <strain evidence="2">CBS 118394</strain>
    </source>
</reference>
<keyword evidence="3" id="KW-1185">Reference proteome</keyword>
<reference evidence="2" key="1">
    <citation type="journal article" date="2023" name="Mol. Phylogenet. Evol.">
        <title>Genome-scale phylogeny and comparative genomics of the fungal order Sordariales.</title>
        <authorList>
            <person name="Hensen N."/>
            <person name="Bonometti L."/>
            <person name="Westerberg I."/>
            <person name="Brannstrom I.O."/>
            <person name="Guillou S."/>
            <person name="Cros-Aarteil S."/>
            <person name="Calhoun S."/>
            <person name="Haridas S."/>
            <person name="Kuo A."/>
            <person name="Mondo S."/>
            <person name="Pangilinan J."/>
            <person name="Riley R."/>
            <person name="LaButti K."/>
            <person name="Andreopoulos B."/>
            <person name="Lipzen A."/>
            <person name="Chen C."/>
            <person name="Yan M."/>
            <person name="Daum C."/>
            <person name="Ng V."/>
            <person name="Clum A."/>
            <person name="Steindorff A."/>
            <person name="Ohm R.A."/>
            <person name="Martin F."/>
            <person name="Silar P."/>
            <person name="Natvig D.O."/>
            <person name="Lalanne C."/>
            <person name="Gautier V."/>
            <person name="Ament-Velasquez S.L."/>
            <person name="Kruys A."/>
            <person name="Hutchinson M.I."/>
            <person name="Powell A.J."/>
            <person name="Barry K."/>
            <person name="Miller A.N."/>
            <person name="Grigoriev I.V."/>
            <person name="Debuchy R."/>
            <person name="Gladieux P."/>
            <person name="Hiltunen Thoren M."/>
            <person name="Johannesson H."/>
        </authorList>
    </citation>
    <scope>NUCLEOTIDE SEQUENCE</scope>
    <source>
        <strain evidence="2">CBS 118394</strain>
    </source>
</reference>
<protein>
    <submittedName>
        <fullName evidence="2">Uncharacterized protein</fullName>
    </submittedName>
</protein>
<evidence type="ECO:0000256" key="1">
    <source>
        <dbReference type="SAM" id="MobiDB-lite"/>
    </source>
</evidence>
<accession>A0AAE0ICP6</accession>
<dbReference type="EMBL" id="JAUEDM010000003">
    <property type="protein sequence ID" value="KAK3321846.1"/>
    <property type="molecule type" value="Genomic_DNA"/>
</dbReference>
<sequence>MEDFEKQTRNTGGNGSKGKQRAGQKEHELSLLEIAQLQGETYRLYDLLKSETVTIDGILNKAFSPFERELLGPAQKSRNPALVEIQAQNKKSYSALLNDLAFKLTLAYFGLPVAPMTIDFQQQWVGYGEVDDVDEHDLDLDEPPGGYLHFLNDYHERMSGKNDFRMPDRLLEKYHAFEGIHMVPSGRGSGLSATLGLRGGDGTFDDISDRNDGATATDLDDKWLDLCGYQGLVWFRLDSLDTFVDAVDRLLGLDNRAGAAYTISAINLVKLNSEAEREFLVRNSRRYSTWCQGVGDYSQDSPAWQWILDELGFGPGTTPPPK</sequence>
<evidence type="ECO:0000313" key="3">
    <source>
        <dbReference type="Proteomes" id="UP001283341"/>
    </source>
</evidence>
<evidence type="ECO:0000313" key="2">
    <source>
        <dbReference type="EMBL" id="KAK3321846.1"/>
    </source>
</evidence>